<proteinExistence type="predicted"/>
<organism evidence="6 8">
    <name type="scientific">Desulfurella amilsii</name>
    <dbReference type="NCBI Taxonomy" id="1562698"/>
    <lineage>
        <taxon>Bacteria</taxon>
        <taxon>Pseudomonadati</taxon>
        <taxon>Campylobacterota</taxon>
        <taxon>Desulfurellia</taxon>
        <taxon>Desulfurellales</taxon>
        <taxon>Desulfurellaceae</taxon>
        <taxon>Desulfurella</taxon>
    </lineage>
</organism>
<dbReference type="PANTHER" id="PTHR42887:SF2">
    <property type="entry name" value="OS12G0638800 PROTEIN"/>
    <property type="match status" value="1"/>
</dbReference>
<evidence type="ECO:0000259" key="4">
    <source>
        <dbReference type="Pfam" id="PF03486"/>
    </source>
</evidence>
<dbReference type="InterPro" id="IPR023166">
    <property type="entry name" value="BaiN-like_dom_sf"/>
</dbReference>
<keyword evidence="3" id="KW-0274">FAD</keyword>
<gene>
    <name evidence="7" type="ORF">DESAMIL20_377</name>
    <name evidence="6" type="ORF">DESAMIL20_453</name>
</gene>
<evidence type="ECO:0000313" key="8">
    <source>
        <dbReference type="Proteomes" id="UP000194141"/>
    </source>
</evidence>
<evidence type="ECO:0000256" key="2">
    <source>
        <dbReference type="ARBA" id="ARBA00022630"/>
    </source>
</evidence>
<dbReference type="STRING" id="1562698.DESAMIL20_377"/>
<comment type="cofactor">
    <cofactor evidence="1">
        <name>FAD</name>
        <dbReference type="ChEBI" id="CHEBI:57692"/>
    </cofactor>
</comment>
<dbReference type="Gene3D" id="2.40.30.10">
    <property type="entry name" value="Translation factors"/>
    <property type="match status" value="1"/>
</dbReference>
<evidence type="ECO:0000259" key="5">
    <source>
        <dbReference type="Pfam" id="PF22780"/>
    </source>
</evidence>
<evidence type="ECO:0000256" key="3">
    <source>
        <dbReference type="ARBA" id="ARBA00022827"/>
    </source>
</evidence>
<evidence type="ECO:0000256" key="1">
    <source>
        <dbReference type="ARBA" id="ARBA00001974"/>
    </source>
</evidence>
<dbReference type="AlphaFoldDB" id="A0A1X4XYZ1"/>
<keyword evidence="8" id="KW-1185">Reference proteome</keyword>
<dbReference type="InterPro" id="IPR057661">
    <property type="entry name" value="RsdA/BaiN/AoA(So)_Rossmann"/>
</dbReference>
<evidence type="ECO:0000313" key="6">
    <source>
        <dbReference type="EMBL" id="OSS42757.1"/>
    </source>
</evidence>
<dbReference type="InterPro" id="IPR004792">
    <property type="entry name" value="BaiN-like"/>
</dbReference>
<reference evidence="6 8" key="1">
    <citation type="journal article" date="2017" name="Front. Microbiol.">
        <title>Genome Sequence of Desulfurella amilsii Strain TR1 and Comparative Genomics of Desulfurellaceae Family.</title>
        <authorList>
            <person name="Florentino A.P."/>
            <person name="Stams A.J."/>
            <person name="Sanchez-Andrea I."/>
        </authorList>
    </citation>
    <scope>NUCLEOTIDE SEQUENCE [LARGE SCALE GENOMIC DNA]</scope>
    <source>
        <strain evidence="6 8">TR1</strain>
    </source>
</reference>
<dbReference type="RefSeq" id="WP_086033192.1">
    <property type="nucleotide sequence ID" value="NZ_MDSU01000004.1"/>
</dbReference>
<sequence>MYNAIIIGGGTSGLACACFCNKDTLVLDKQRIGKKLSVAGNSRVNLTNLADLDDFIKAYIPNGNFLRDAFGVFFREELIDFVSKLGLKTQIENTKVFLSNSNGEEFVKRIKNYIIGRKAQIHEYERVTKIEQNKHFFVHTTKSIYEAKNIVIATGGLSYPKLGACADGYNFAKSFGHNIAPTQPFETPFCIKDDLFKNLDGISLDNVEIKYKNKIFSGNLLFTHFGLSGPTILDLSCYTKNGDKIYINFLGNDKEHLLKDLNDENKNLKSIIKKYLPKRFAENMSEKIPFIKKKILEVSKKDLNLLLNLIFNYKVTVELCGFERAFVTKGGVSLREVDPKSCASKLVKGLYFCGEVLDIAGTIGGFNIQAAFSTGYLVSQKLGSLPLKNI</sequence>
<dbReference type="Pfam" id="PF03486">
    <property type="entry name" value="HI0933_like"/>
    <property type="match status" value="1"/>
</dbReference>
<feature type="domain" description="RsdA/BaiN/AoA(So)-like Rossmann fold-like" evidence="4">
    <location>
        <begin position="3"/>
        <end position="380"/>
    </location>
</feature>
<protein>
    <submittedName>
        <fullName evidence="6">NAD(FAD)-utilizing dehydrogenase</fullName>
    </submittedName>
</protein>
<dbReference type="InterPro" id="IPR036188">
    <property type="entry name" value="FAD/NAD-bd_sf"/>
</dbReference>
<feature type="domain" description="RsdA/BaiN/AoA(So)-like insert" evidence="5">
    <location>
        <begin position="184"/>
        <end position="325"/>
    </location>
</feature>
<dbReference type="SUPFAM" id="SSF160996">
    <property type="entry name" value="HI0933 insert domain-like"/>
    <property type="match status" value="1"/>
</dbReference>
<dbReference type="InterPro" id="IPR055178">
    <property type="entry name" value="RsdA/BaiN/AoA(So)-like_dom"/>
</dbReference>
<name>A0A1X4XYZ1_9BACT</name>
<keyword evidence="2" id="KW-0285">Flavoprotein</keyword>
<dbReference type="OrthoDB" id="9773233at2"/>
<dbReference type="Gene3D" id="3.50.50.60">
    <property type="entry name" value="FAD/NAD(P)-binding domain"/>
    <property type="match status" value="1"/>
</dbReference>
<dbReference type="Pfam" id="PF22780">
    <property type="entry name" value="HI0933_like_1st"/>
    <property type="match status" value="1"/>
</dbReference>
<dbReference type="Gene3D" id="1.10.8.260">
    <property type="entry name" value="HI0933 insert domain-like"/>
    <property type="match status" value="1"/>
</dbReference>
<accession>A0A1X4XYZ1</accession>
<dbReference type="PANTHER" id="PTHR42887">
    <property type="entry name" value="OS12G0638800 PROTEIN"/>
    <property type="match status" value="1"/>
</dbReference>
<dbReference type="EMBL" id="MDSU01000010">
    <property type="protein sequence ID" value="OSS42757.1"/>
    <property type="molecule type" value="Genomic_DNA"/>
</dbReference>
<dbReference type="EMBL" id="MDSU01000004">
    <property type="protein sequence ID" value="OSS42833.1"/>
    <property type="molecule type" value="Genomic_DNA"/>
</dbReference>
<dbReference type="NCBIfam" id="TIGR00275">
    <property type="entry name" value="aminoacetone oxidase family FAD-binding enzyme"/>
    <property type="match status" value="1"/>
</dbReference>
<dbReference type="Proteomes" id="UP000194141">
    <property type="component" value="Unassembled WGS sequence"/>
</dbReference>
<evidence type="ECO:0000313" key="7">
    <source>
        <dbReference type="EMBL" id="OSS42833.1"/>
    </source>
</evidence>
<comment type="caution">
    <text evidence="6">The sequence shown here is derived from an EMBL/GenBank/DDBJ whole genome shotgun (WGS) entry which is preliminary data.</text>
</comment>
<dbReference type="SUPFAM" id="SSF51905">
    <property type="entry name" value="FAD/NAD(P)-binding domain"/>
    <property type="match status" value="1"/>
</dbReference>